<feature type="transmembrane region" description="Helical" evidence="6">
    <location>
        <begin position="385"/>
        <end position="406"/>
    </location>
</feature>
<feature type="transmembrane region" description="Helical" evidence="6">
    <location>
        <begin position="73"/>
        <end position="95"/>
    </location>
</feature>
<feature type="transmembrane region" description="Helical" evidence="6">
    <location>
        <begin position="134"/>
        <end position="157"/>
    </location>
</feature>
<feature type="transmembrane region" description="Helical" evidence="6">
    <location>
        <begin position="163"/>
        <end position="184"/>
    </location>
</feature>
<feature type="transmembrane region" description="Helical" evidence="6">
    <location>
        <begin position="101"/>
        <end position="122"/>
    </location>
</feature>
<keyword evidence="5 6" id="KW-0472">Membrane</keyword>
<dbReference type="EMBL" id="PYWX01000007">
    <property type="protein sequence ID" value="PTC31804.1"/>
    <property type="molecule type" value="Genomic_DNA"/>
</dbReference>
<sequence length="441" mass="47424">MLYAGRSSSLLVAFLFLPLYSHLLGSSQFGVVAVILSLQALLVMMDLGMSTLTGREISVSNGTDNSLLTLLRTAELSLSGFYGLLLFIAVALKLFYFASSISWLVVVGSVVLFWLLVMQNLYYCSLIARRNYTLGSGVQIVGVVVRAFITAAALNYVSATLEVFIIAQLILTALHWGVTRQLVISALAGSTDGLSQARKPTISDAIVLTKMGGALVLFSAAGAAVTQLDKPIISMFASASSVAPYYLASLLCMTPISILAGPVSQYFQPIFLREAVEGSQARAKSTIVRFALSVFFVTALPTFILWWFRAPIIDLWVGTSENNGLISTYVAILLPGLALGAFGFIPYSLLVFAKDYRFQAVMSACLTAVTLGLATFAAIEKNIEAVCYIYSAYHTASTVISWLRASRLPDVGVYARKAALVVSILVFASVSVFGFALYIII</sequence>
<feature type="transmembrane region" description="Helical" evidence="6">
    <location>
        <begin position="31"/>
        <end position="52"/>
    </location>
</feature>
<keyword evidence="2" id="KW-1003">Cell membrane</keyword>
<evidence type="ECO:0000256" key="2">
    <source>
        <dbReference type="ARBA" id="ARBA00022475"/>
    </source>
</evidence>
<proteinExistence type="predicted"/>
<feature type="transmembrane region" description="Helical" evidence="6">
    <location>
        <begin position="360"/>
        <end position="379"/>
    </location>
</feature>
<evidence type="ECO:0000313" key="10">
    <source>
        <dbReference type="Proteomes" id="UP000240476"/>
    </source>
</evidence>
<dbReference type="PANTHER" id="PTHR30250">
    <property type="entry name" value="PST FAMILY PREDICTED COLANIC ACID TRANSPORTER"/>
    <property type="match status" value="1"/>
</dbReference>
<feature type="transmembrane region" description="Helical" evidence="6">
    <location>
        <begin position="418"/>
        <end position="440"/>
    </location>
</feature>
<dbReference type="Proteomes" id="UP000199129">
    <property type="component" value="Unassembled WGS sequence"/>
</dbReference>
<organism evidence="8 9">
    <name type="scientific">Pseudomonas palleroniana</name>
    <dbReference type="NCBI Taxonomy" id="191390"/>
    <lineage>
        <taxon>Bacteria</taxon>
        <taxon>Pseudomonadati</taxon>
        <taxon>Pseudomonadota</taxon>
        <taxon>Gammaproteobacteria</taxon>
        <taxon>Pseudomonadales</taxon>
        <taxon>Pseudomonadaceae</taxon>
        <taxon>Pseudomonas</taxon>
    </lineage>
</organism>
<evidence type="ECO:0000256" key="1">
    <source>
        <dbReference type="ARBA" id="ARBA00004651"/>
    </source>
</evidence>
<evidence type="ECO:0000313" key="7">
    <source>
        <dbReference type="EMBL" id="PTC31804.1"/>
    </source>
</evidence>
<dbReference type="AlphaFoldDB" id="A0A1H5GBA7"/>
<feature type="transmembrane region" description="Helical" evidence="6">
    <location>
        <begin position="205"/>
        <end position="225"/>
    </location>
</feature>
<name>A0A1H5GBA7_9PSED</name>
<accession>A0A1H5GBA7</accession>
<evidence type="ECO:0000313" key="9">
    <source>
        <dbReference type="Proteomes" id="UP000199129"/>
    </source>
</evidence>
<gene>
    <name evidence="7" type="ORF">C9383_02000</name>
    <name evidence="8" type="ORF">SAMN04490198_0604</name>
</gene>
<comment type="subcellular location">
    <subcellularLocation>
        <location evidence="1">Cell membrane</location>
        <topology evidence="1">Multi-pass membrane protein</topology>
    </subcellularLocation>
</comment>
<evidence type="ECO:0000256" key="4">
    <source>
        <dbReference type="ARBA" id="ARBA00022989"/>
    </source>
</evidence>
<reference evidence="8 9" key="1">
    <citation type="submission" date="2016-10" db="EMBL/GenBank/DDBJ databases">
        <authorList>
            <person name="de Groot N.N."/>
        </authorList>
    </citation>
    <scope>NUCLEOTIDE SEQUENCE [LARGE SCALE GENOMIC DNA]</scope>
    <source>
        <strain evidence="8 9">BS3265</strain>
    </source>
</reference>
<dbReference type="PANTHER" id="PTHR30250:SF26">
    <property type="entry name" value="PSMA PROTEIN"/>
    <property type="match status" value="1"/>
</dbReference>
<evidence type="ECO:0000256" key="6">
    <source>
        <dbReference type="SAM" id="Phobius"/>
    </source>
</evidence>
<keyword evidence="4 6" id="KW-1133">Transmembrane helix</keyword>
<evidence type="ECO:0000256" key="3">
    <source>
        <dbReference type="ARBA" id="ARBA00022692"/>
    </source>
</evidence>
<feature type="transmembrane region" description="Helical" evidence="6">
    <location>
        <begin position="287"/>
        <end position="308"/>
    </location>
</feature>
<reference evidence="7 10" key="2">
    <citation type="submission" date="2018-03" db="EMBL/GenBank/DDBJ databases">
        <title>Draft genome sequence of the type strain of Pseudomonas palleroniana LMG 23076, isolated from rice in Cameroon.</title>
        <authorList>
            <person name="Tambong J.T."/>
        </authorList>
    </citation>
    <scope>NUCLEOTIDE SEQUENCE [LARGE SCALE GENOMIC DNA]</scope>
    <source>
        <strain evidence="7 10">LMG 23076</strain>
    </source>
</reference>
<keyword evidence="10" id="KW-1185">Reference proteome</keyword>
<keyword evidence="3 6" id="KW-0812">Transmembrane</keyword>
<evidence type="ECO:0000313" key="8">
    <source>
        <dbReference type="EMBL" id="SEE12774.1"/>
    </source>
</evidence>
<dbReference type="Proteomes" id="UP000240476">
    <property type="component" value="Unassembled WGS sequence"/>
</dbReference>
<evidence type="ECO:0000256" key="5">
    <source>
        <dbReference type="ARBA" id="ARBA00023136"/>
    </source>
</evidence>
<feature type="transmembrane region" description="Helical" evidence="6">
    <location>
        <begin position="328"/>
        <end position="353"/>
    </location>
</feature>
<dbReference type="EMBL" id="FNUA01000002">
    <property type="protein sequence ID" value="SEE12774.1"/>
    <property type="molecule type" value="Genomic_DNA"/>
</dbReference>
<dbReference type="GO" id="GO:0005886">
    <property type="term" value="C:plasma membrane"/>
    <property type="evidence" value="ECO:0007669"/>
    <property type="project" value="UniProtKB-SubCell"/>
</dbReference>
<feature type="transmembrane region" description="Helical" evidence="6">
    <location>
        <begin position="245"/>
        <end position="267"/>
    </location>
</feature>
<dbReference type="InterPro" id="IPR050833">
    <property type="entry name" value="Poly_Biosynth_Transport"/>
</dbReference>
<protein>
    <submittedName>
        <fullName evidence="8">Membrane protein involved in the export of O-antigen and teichoic acid</fullName>
    </submittedName>
</protein>